<dbReference type="GO" id="GO:0016757">
    <property type="term" value="F:glycosyltransferase activity"/>
    <property type="evidence" value="ECO:0007669"/>
    <property type="project" value="UniProtKB-ARBA"/>
</dbReference>
<dbReference type="Gene3D" id="3.40.50.2000">
    <property type="entry name" value="Glycogen Phosphorylase B"/>
    <property type="match status" value="2"/>
</dbReference>
<dbReference type="AlphaFoldDB" id="A0A417YHV9"/>
<sequence>MVKVLISSQRLLGHFLPALNIGLALQEQGYNVTLLGHEQNENYVRGTGIKFVKVGWDKIPNLFLDEFYNEILAKINPHYYDLFFCDSTQPPPAYIAERYKIPWISFQTTVPFPFDLIPGNPIVNKRFQVNYEKNLNHLRSIIHLPNLSKGSVRSRGDLAGISPYKHLVFVYPELLNNKIQLPKNTLLVGNLNNQVEQNNKGKYQFGLSPSKTKILVCTSSIPRIEYREVMNRYIELVIDAYGNDNSYEVIISDQRSWWGKELPSNIYWIKDVPIHDYLLPQVNYVVTHGGCGTLQNVIKYGKPMIIIPLGDDHEIWADLCNQLGISETILPSQLNKKNLLNKMYCIAKSMNTSRNLQKTVLSYNPTKHTVEIIRNFLGGDT</sequence>
<dbReference type="Proteomes" id="UP000285456">
    <property type="component" value="Unassembled WGS sequence"/>
</dbReference>
<dbReference type="OrthoDB" id="6620093at2"/>
<gene>
    <name evidence="2" type="ORF">D1B32_09475</name>
</gene>
<accession>A0A417YHV9</accession>
<keyword evidence="3" id="KW-1185">Reference proteome</keyword>
<dbReference type="EMBL" id="QWEH01000005">
    <property type="protein sequence ID" value="RHW32551.1"/>
    <property type="molecule type" value="Genomic_DNA"/>
</dbReference>
<evidence type="ECO:0000313" key="2">
    <source>
        <dbReference type="EMBL" id="RHW32551.1"/>
    </source>
</evidence>
<dbReference type="PANTHER" id="PTHR48050">
    <property type="entry name" value="STEROL 3-BETA-GLUCOSYLTRANSFERASE"/>
    <property type="match status" value="1"/>
</dbReference>
<comment type="caution">
    <text evidence="2">The sequence shown here is derived from an EMBL/GenBank/DDBJ whole genome shotgun (WGS) entry which is preliminary data.</text>
</comment>
<evidence type="ECO:0000259" key="1">
    <source>
        <dbReference type="Pfam" id="PF06722"/>
    </source>
</evidence>
<feature type="domain" description="Erythromycin biosynthesis protein CIII-like C-terminal" evidence="1">
    <location>
        <begin position="248"/>
        <end position="339"/>
    </location>
</feature>
<dbReference type="SUPFAM" id="SSF53756">
    <property type="entry name" value="UDP-Glycosyltransferase/glycogen phosphorylase"/>
    <property type="match status" value="1"/>
</dbReference>
<organism evidence="2 3">
    <name type="scientific">Oceanobacillus profundus</name>
    <dbReference type="NCBI Taxonomy" id="372463"/>
    <lineage>
        <taxon>Bacteria</taxon>
        <taxon>Bacillati</taxon>
        <taxon>Bacillota</taxon>
        <taxon>Bacilli</taxon>
        <taxon>Bacillales</taxon>
        <taxon>Bacillaceae</taxon>
        <taxon>Oceanobacillus</taxon>
    </lineage>
</organism>
<dbReference type="RefSeq" id="WP_118889189.1">
    <property type="nucleotide sequence ID" value="NZ_PHUT01000005.1"/>
</dbReference>
<dbReference type="Pfam" id="PF06722">
    <property type="entry name" value="EryCIII-like_C"/>
    <property type="match status" value="1"/>
</dbReference>
<reference evidence="2 3" key="1">
    <citation type="journal article" date="2007" name="Int. J. Syst. Evol. Microbiol.">
        <title>Oceanobacillus profundus sp. nov., isolated from a deep-sea sediment core.</title>
        <authorList>
            <person name="Kim Y.G."/>
            <person name="Choi D.H."/>
            <person name="Hyun S."/>
            <person name="Cho B.C."/>
        </authorList>
    </citation>
    <scope>NUCLEOTIDE SEQUENCE [LARGE SCALE GENOMIC DNA]</scope>
    <source>
        <strain evidence="2 3">DSM 18246</strain>
    </source>
</reference>
<protein>
    <recommendedName>
        <fullName evidence="1">Erythromycin biosynthesis protein CIII-like C-terminal domain-containing protein</fullName>
    </recommendedName>
</protein>
<evidence type="ECO:0000313" key="3">
    <source>
        <dbReference type="Proteomes" id="UP000285456"/>
    </source>
</evidence>
<proteinExistence type="predicted"/>
<dbReference type="InterPro" id="IPR050426">
    <property type="entry name" value="Glycosyltransferase_28"/>
</dbReference>
<dbReference type="PANTHER" id="PTHR48050:SF13">
    <property type="entry name" value="STEROL 3-BETA-GLUCOSYLTRANSFERASE UGT80A2"/>
    <property type="match status" value="1"/>
</dbReference>
<name>A0A417YHV9_9BACI</name>
<dbReference type="InterPro" id="IPR010610">
    <property type="entry name" value="EryCIII-like_C"/>
</dbReference>